<evidence type="ECO:0000313" key="6">
    <source>
        <dbReference type="Proteomes" id="UP001652700"/>
    </source>
</evidence>
<evidence type="ECO:0000313" key="5">
    <source>
        <dbReference type="EnsemblMetazoa" id="XP_028147683.1"/>
    </source>
</evidence>
<dbReference type="Gene3D" id="2.10.25.10">
    <property type="entry name" value="Laminin"/>
    <property type="match status" value="1"/>
</dbReference>
<dbReference type="CDD" id="cd19941">
    <property type="entry name" value="TIL"/>
    <property type="match status" value="1"/>
</dbReference>
<dbReference type="FunFam" id="2.10.25.10:FF:000674">
    <property type="entry name" value="Mucin-2"/>
    <property type="match status" value="1"/>
</dbReference>
<dbReference type="GO" id="GO:0030414">
    <property type="term" value="F:peptidase inhibitor activity"/>
    <property type="evidence" value="ECO:0007669"/>
    <property type="project" value="UniProtKB-KW"/>
</dbReference>
<sequence length="93" mass="10191">MLKLVLALCVIVVLYEAEACTLAPGGIKCLECTRPNEFYSCGSACQTTCRNLGKPCPIINIRCNDACYCINGYARNDRGVCIPIKNCPRLPPY</sequence>
<feature type="signal peptide" evidence="3">
    <location>
        <begin position="1"/>
        <end position="19"/>
    </location>
</feature>
<dbReference type="InParanoid" id="A0A6P7GR20"/>
<dbReference type="InterPro" id="IPR002919">
    <property type="entry name" value="TIL_dom"/>
</dbReference>
<gene>
    <name evidence="7" type="primary">LOC114341062</name>
</gene>
<reference evidence="7" key="1">
    <citation type="submission" date="2025-04" db="UniProtKB">
        <authorList>
            <consortium name="RefSeq"/>
        </authorList>
    </citation>
    <scope>IDENTIFICATION</scope>
    <source>
        <tissue evidence="7">Whole insect</tissue>
    </source>
</reference>
<dbReference type="RefSeq" id="XP_028147683.1">
    <property type="nucleotide sequence ID" value="XM_028291882.1"/>
</dbReference>
<evidence type="ECO:0000256" key="2">
    <source>
        <dbReference type="ARBA" id="ARBA00023157"/>
    </source>
</evidence>
<feature type="domain" description="TIL" evidence="4">
    <location>
        <begin position="32"/>
        <end position="87"/>
    </location>
</feature>
<keyword evidence="7" id="KW-0483">Metalloprotease inhibitor</keyword>
<keyword evidence="6" id="KW-1185">Reference proteome</keyword>
<dbReference type="Proteomes" id="UP001652700">
    <property type="component" value="Unplaced"/>
</dbReference>
<accession>A0A6P7GR20</accession>
<evidence type="ECO:0000259" key="4">
    <source>
        <dbReference type="Pfam" id="PF01826"/>
    </source>
</evidence>
<dbReference type="AlphaFoldDB" id="A0A6P7GR20"/>
<keyword evidence="7" id="KW-0481">Metalloenzyme inhibitor</keyword>
<dbReference type="FunCoup" id="A0A6P7GR20">
    <property type="interactions" value="42"/>
</dbReference>
<evidence type="ECO:0000256" key="3">
    <source>
        <dbReference type="SAM" id="SignalP"/>
    </source>
</evidence>
<keyword evidence="1 7" id="KW-0646">Protease inhibitor</keyword>
<organism evidence="7">
    <name type="scientific">Diabrotica virgifera virgifera</name>
    <name type="common">western corn rootworm</name>
    <dbReference type="NCBI Taxonomy" id="50390"/>
    <lineage>
        <taxon>Eukaryota</taxon>
        <taxon>Metazoa</taxon>
        <taxon>Ecdysozoa</taxon>
        <taxon>Arthropoda</taxon>
        <taxon>Hexapoda</taxon>
        <taxon>Insecta</taxon>
        <taxon>Pterygota</taxon>
        <taxon>Neoptera</taxon>
        <taxon>Endopterygota</taxon>
        <taxon>Coleoptera</taxon>
        <taxon>Polyphaga</taxon>
        <taxon>Cucujiformia</taxon>
        <taxon>Chrysomeloidea</taxon>
        <taxon>Chrysomelidae</taxon>
        <taxon>Galerucinae</taxon>
        <taxon>Diabroticina</taxon>
        <taxon>Diabroticites</taxon>
        <taxon>Diabrotica</taxon>
    </lineage>
</organism>
<evidence type="ECO:0000256" key="1">
    <source>
        <dbReference type="ARBA" id="ARBA00022690"/>
    </source>
</evidence>
<reference evidence="5" key="2">
    <citation type="submission" date="2025-05" db="UniProtKB">
        <authorList>
            <consortium name="EnsemblMetazoa"/>
        </authorList>
    </citation>
    <scope>IDENTIFICATION</scope>
</reference>
<dbReference type="GeneID" id="114341062"/>
<dbReference type="EnsemblMetazoa" id="XM_028291882.1">
    <property type="protein sequence ID" value="XP_028147683.1"/>
    <property type="gene ID" value="LOC114341062"/>
</dbReference>
<feature type="chain" id="PRO_5028133577" evidence="3">
    <location>
        <begin position="20"/>
        <end position="93"/>
    </location>
</feature>
<proteinExistence type="predicted"/>
<dbReference type="SUPFAM" id="SSF57567">
    <property type="entry name" value="Serine protease inhibitors"/>
    <property type="match status" value="1"/>
</dbReference>
<evidence type="ECO:0000313" key="7">
    <source>
        <dbReference type="RefSeq" id="XP_028147683.1"/>
    </source>
</evidence>
<keyword evidence="3" id="KW-0732">Signal</keyword>
<dbReference type="OrthoDB" id="6236007at2759"/>
<dbReference type="InterPro" id="IPR036084">
    <property type="entry name" value="Ser_inhib-like_sf"/>
</dbReference>
<keyword evidence="2" id="KW-1015">Disulfide bond</keyword>
<dbReference type="Pfam" id="PF01826">
    <property type="entry name" value="TIL"/>
    <property type="match status" value="1"/>
</dbReference>
<protein>
    <submittedName>
        <fullName evidence="7">Inducible metalloproteinase inhibitor protein-like</fullName>
    </submittedName>
</protein>
<dbReference type="KEGG" id="dvv:114341062"/>
<name>A0A6P7GR20_DIAVI</name>